<feature type="region of interest" description="Disordered" evidence="4">
    <location>
        <begin position="724"/>
        <end position="867"/>
    </location>
</feature>
<feature type="compositionally biased region" description="Polar residues" evidence="4">
    <location>
        <begin position="138"/>
        <end position="148"/>
    </location>
</feature>
<dbReference type="PROSITE" id="PS50082">
    <property type="entry name" value="WD_REPEATS_2"/>
    <property type="match status" value="4"/>
</dbReference>
<keyword evidence="6" id="KW-1185">Reference proteome</keyword>
<dbReference type="SUPFAM" id="SSF50978">
    <property type="entry name" value="WD40 repeat-like"/>
    <property type="match status" value="1"/>
</dbReference>
<feature type="compositionally biased region" description="Polar residues" evidence="4">
    <location>
        <begin position="754"/>
        <end position="774"/>
    </location>
</feature>
<dbReference type="SMART" id="SM00320">
    <property type="entry name" value="WD40"/>
    <property type="match status" value="7"/>
</dbReference>
<dbReference type="AlphaFoldDB" id="W7I797"/>
<feature type="compositionally biased region" description="Low complexity" evidence="4">
    <location>
        <begin position="41"/>
        <end position="59"/>
    </location>
</feature>
<feature type="repeat" description="WD" evidence="3">
    <location>
        <begin position="360"/>
        <end position="400"/>
    </location>
</feature>
<evidence type="ECO:0000256" key="1">
    <source>
        <dbReference type="ARBA" id="ARBA00022574"/>
    </source>
</evidence>
<dbReference type="Gene3D" id="2.130.10.10">
    <property type="entry name" value="YVTN repeat-like/Quinoprotein amine dehydrogenase"/>
    <property type="match status" value="1"/>
</dbReference>
<dbReference type="PANTHER" id="PTHR14221:SF0">
    <property type="entry name" value="WD REPEAT-CONTAINING PROTEIN 44"/>
    <property type="match status" value="1"/>
</dbReference>
<proteinExistence type="predicted"/>
<evidence type="ECO:0000313" key="6">
    <source>
        <dbReference type="Proteomes" id="UP000024837"/>
    </source>
</evidence>
<feature type="compositionally biased region" description="Polar residues" evidence="4">
    <location>
        <begin position="115"/>
        <end position="128"/>
    </location>
</feature>
<feature type="repeat" description="WD" evidence="3">
    <location>
        <begin position="400"/>
        <end position="434"/>
    </location>
</feature>
<organism evidence="5 6">
    <name type="scientific">Drechslerella stenobrocha 248</name>
    <dbReference type="NCBI Taxonomy" id="1043628"/>
    <lineage>
        <taxon>Eukaryota</taxon>
        <taxon>Fungi</taxon>
        <taxon>Dikarya</taxon>
        <taxon>Ascomycota</taxon>
        <taxon>Pezizomycotina</taxon>
        <taxon>Orbiliomycetes</taxon>
        <taxon>Orbiliales</taxon>
        <taxon>Orbiliaceae</taxon>
        <taxon>Drechslerella</taxon>
    </lineage>
</organism>
<feature type="compositionally biased region" description="Polar residues" evidence="4">
    <location>
        <begin position="66"/>
        <end position="102"/>
    </location>
</feature>
<feature type="compositionally biased region" description="Polar residues" evidence="4">
    <location>
        <begin position="733"/>
        <end position="744"/>
    </location>
</feature>
<dbReference type="PROSITE" id="PS50294">
    <property type="entry name" value="WD_REPEATS_REGION"/>
    <property type="match status" value="3"/>
</dbReference>
<feature type="compositionally biased region" description="Polar residues" evidence="4">
    <location>
        <begin position="842"/>
        <end position="856"/>
    </location>
</feature>
<evidence type="ECO:0000256" key="4">
    <source>
        <dbReference type="SAM" id="MobiDB-lite"/>
    </source>
</evidence>
<evidence type="ECO:0000256" key="3">
    <source>
        <dbReference type="PROSITE-ProRule" id="PRU00221"/>
    </source>
</evidence>
<feature type="compositionally biased region" description="Basic and acidic residues" evidence="4">
    <location>
        <begin position="319"/>
        <end position="330"/>
    </location>
</feature>
<accession>W7I797</accession>
<protein>
    <recommendedName>
        <fullName evidence="7">WD repeat-containing protein 44</fullName>
    </recommendedName>
</protein>
<evidence type="ECO:0008006" key="7">
    <source>
        <dbReference type="Google" id="ProtNLM"/>
    </source>
</evidence>
<feature type="compositionally biased region" description="Basic and acidic residues" evidence="4">
    <location>
        <begin position="652"/>
        <end position="673"/>
    </location>
</feature>
<keyword evidence="2" id="KW-0677">Repeat</keyword>
<feature type="region of interest" description="Disordered" evidence="4">
    <location>
        <begin position="643"/>
        <end position="677"/>
    </location>
</feature>
<keyword evidence="1 3" id="KW-0853">WD repeat</keyword>
<dbReference type="FunFam" id="2.130.10.10:FF:000697">
    <property type="entry name" value="WD repeat protein, variant"/>
    <property type="match status" value="1"/>
</dbReference>
<feature type="compositionally biased region" description="Polar residues" evidence="4">
    <location>
        <begin position="805"/>
        <end position="824"/>
    </location>
</feature>
<dbReference type="CDD" id="cd00200">
    <property type="entry name" value="WD40"/>
    <property type="match status" value="1"/>
</dbReference>
<feature type="compositionally biased region" description="Low complexity" evidence="4">
    <location>
        <begin position="922"/>
        <end position="933"/>
    </location>
</feature>
<dbReference type="Proteomes" id="UP000024837">
    <property type="component" value="Unassembled WGS sequence"/>
</dbReference>
<dbReference type="OrthoDB" id="1932312at2759"/>
<name>W7I797_9PEZI</name>
<feature type="region of interest" description="Disordered" evidence="4">
    <location>
        <begin position="319"/>
        <end position="345"/>
    </location>
</feature>
<dbReference type="HOGENOM" id="CLU_004759_5_0_1"/>
<dbReference type="InterPro" id="IPR001680">
    <property type="entry name" value="WD40_rpt"/>
</dbReference>
<dbReference type="EMBL" id="KI966401">
    <property type="protein sequence ID" value="EWC48208.1"/>
    <property type="molecule type" value="Genomic_DNA"/>
</dbReference>
<dbReference type="InterPro" id="IPR036322">
    <property type="entry name" value="WD40_repeat_dom_sf"/>
</dbReference>
<reference evidence="5 6" key="1">
    <citation type="submission" date="2013-05" db="EMBL/GenBank/DDBJ databases">
        <title>Drechslerella stenobrocha genome reveals carnivorous origination and mechanical trapping mechanism of predatory fungi.</title>
        <authorList>
            <person name="Liu X."/>
            <person name="Zhang W."/>
            <person name="Liu K."/>
        </authorList>
    </citation>
    <scope>NUCLEOTIDE SEQUENCE [LARGE SCALE GENOMIC DNA]</scope>
    <source>
        <strain evidence="5 6">248</strain>
    </source>
</reference>
<feature type="region of interest" description="Disordered" evidence="4">
    <location>
        <begin position="912"/>
        <end position="934"/>
    </location>
</feature>
<evidence type="ECO:0000313" key="5">
    <source>
        <dbReference type="EMBL" id="EWC48208.1"/>
    </source>
</evidence>
<feature type="region of interest" description="Disordered" evidence="4">
    <location>
        <begin position="1"/>
        <end position="177"/>
    </location>
</feature>
<dbReference type="InterPro" id="IPR040324">
    <property type="entry name" value="WDR44/Dgr2"/>
</dbReference>
<dbReference type="Pfam" id="PF00400">
    <property type="entry name" value="WD40"/>
    <property type="match status" value="4"/>
</dbReference>
<dbReference type="PANTHER" id="PTHR14221">
    <property type="entry name" value="WD REPEAT DOMAIN 44"/>
    <property type="match status" value="1"/>
</dbReference>
<gene>
    <name evidence="5" type="ORF">DRE_02312</name>
</gene>
<feature type="repeat" description="WD" evidence="3">
    <location>
        <begin position="555"/>
        <end position="579"/>
    </location>
</feature>
<sequence>MTNPPPPMPLAGSRIKARNLGADAPEDVDKPQDAILQGQGESKATEAAVTESSAVAVKSPPGLSISVATRPTVQTSGLTPNSLPRQPGDSLSSPSTISNRHSQLPAFDDVAIDPLSQQILKRTRTPNQLYRLKRQDTSDNSTHGSLNDDSPAGSFKANRQSTPPPLRRTDLPSLSRDKKKGVSFLSRFIGSKKKEPTVNEDDDSESIVGGQRTEGLDAAVFSQPIGFTPTYPPPPKYIRVRAHNKTAKDFNRLFLAQELFKNPATRNRTSDAQPAAPYPAGKQKNAIWSIKFSKDGRYLAVAGKDKVVTVWEVLGSEEDRREHEIDEESHVGGNGTPNGSSNNGDRLSTPVFRAEPMREYVGHTGDILDLSWSKNNFLLSSSMDKTVRLWHVSRSECLCVFQHSDFVTSILFHPKDDRFFLAGSLDSKLRLWSIPDKGVAFYAEQPDLITAVAFTPDGKFAIAGCLSGLCIFYETEGLRYHTQVHVRSSHGRNARGSKITGIEALNFPPDDPNGETKILITSNDSRIRLYNFRDKSLEYKFRGNENTCSQIHATFSDDMKYVICGSEDRKVYIWNLNAGVGEKKTKIPLEYFEAHSSIVTCAVIAPTKTRQLLGHSGDPIYDLCNPPPVTLISRSESFTSSIRFQSDAPAQRPRESVAYPRDKTHPQKPKPAEESPAYVARSTHLDGNIIVTADNEGKIKVFRQDCAYIKRKNESWETSSTFSKKIGTGIFGNGSTKRFSTHSQPPGPERILSWRNSVQSQDGSARVPRSSTGGRESAGKDSAGRNSVDDKDTSAISSRDRSVSPKKSVSTMSTQSYGTANSNVPKIAVADMSGNGPVANRSRGNSVNSTASSTFNPRGKHVSGKDYLPTSPLAKTISNDASDLMIQEGGGSFAFYNLAAAPSTSVGHLMPDGSDRRPSVISSAGTDDGFSSDTTDDNDALTCKTCGGASFKAKRAGRRGDARLVCAKRIHRRILIDKV</sequence>
<dbReference type="InterPro" id="IPR015943">
    <property type="entry name" value="WD40/YVTN_repeat-like_dom_sf"/>
</dbReference>
<feature type="compositionally biased region" description="Basic and acidic residues" evidence="4">
    <location>
        <begin position="777"/>
        <end position="803"/>
    </location>
</feature>
<feature type="repeat" description="WD" evidence="3">
    <location>
        <begin position="280"/>
        <end position="321"/>
    </location>
</feature>
<evidence type="ECO:0000256" key="2">
    <source>
        <dbReference type="ARBA" id="ARBA00022737"/>
    </source>
</evidence>